<dbReference type="AlphaFoldDB" id="A0A3Q7JAQ8"/>
<organism evidence="2">
    <name type="scientific">Solanum lycopersicum</name>
    <name type="common">Tomato</name>
    <name type="synonym">Lycopersicon esculentum</name>
    <dbReference type="NCBI Taxonomy" id="4081"/>
    <lineage>
        <taxon>Eukaryota</taxon>
        <taxon>Viridiplantae</taxon>
        <taxon>Streptophyta</taxon>
        <taxon>Embryophyta</taxon>
        <taxon>Tracheophyta</taxon>
        <taxon>Spermatophyta</taxon>
        <taxon>Magnoliopsida</taxon>
        <taxon>eudicotyledons</taxon>
        <taxon>Gunneridae</taxon>
        <taxon>Pentapetalae</taxon>
        <taxon>asterids</taxon>
        <taxon>lamiids</taxon>
        <taxon>Solanales</taxon>
        <taxon>Solanaceae</taxon>
        <taxon>Solanoideae</taxon>
        <taxon>Solaneae</taxon>
        <taxon>Solanum</taxon>
        <taxon>Solanum subgen. Lycopersicon</taxon>
    </lineage>
</organism>
<protein>
    <submittedName>
        <fullName evidence="2">Uncharacterized protein</fullName>
    </submittedName>
</protein>
<accession>A0A3Q7JAQ8</accession>
<dbReference type="EnsemblPlants" id="Solyc12g044360.2.1">
    <property type="protein sequence ID" value="Solyc12g044360.2.1"/>
    <property type="gene ID" value="Solyc12g044360.2"/>
</dbReference>
<reference evidence="2" key="1">
    <citation type="journal article" date="2012" name="Nature">
        <title>The tomato genome sequence provides insights into fleshy fruit evolution.</title>
        <authorList>
            <consortium name="Tomato Genome Consortium"/>
        </authorList>
    </citation>
    <scope>NUCLEOTIDE SEQUENCE [LARGE SCALE GENOMIC DNA]</scope>
    <source>
        <strain evidence="2">cv. Heinz 1706</strain>
    </source>
</reference>
<reference evidence="2" key="2">
    <citation type="submission" date="2019-01" db="UniProtKB">
        <authorList>
            <consortium name="EnsemblPlants"/>
        </authorList>
    </citation>
    <scope>IDENTIFICATION</scope>
    <source>
        <strain evidence="2">cv. Heinz 1706</strain>
    </source>
</reference>
<dbReference type="Gramene" id="Solyc12g044360.2.1">
    <property type="protein sequence ID" value="Solyc12g044360.2.1"/>
    <property type="gene ID" value="Solyc12g044360.2"/>
</dbReference>
<sequence>MTDPSHTLSPKRRGISSLSRIQSFKQQRSFNADTGLIYSSKIEGVKLDSIHAPSR</sequence>
<name>A0A3Q7JAQ8_SOLLC</name>
<keyword evidence="3" id="KW-1185">Reference proteome</keyword>
<dbReference type="Proteomes" id="UP000004994">
    <property type="component" value="Chromosome 12"/>
</dbReference>
<dbReference type="PaxDb" id="4081-Solyc12g044360.1.1"/>
<evidence type="ECO:0000313" key="2">
    <source>
        <dbReference type="EnsemblPlants" id="Solyc12g044360.2.1"/>
    </source>
</evidence>
<dbReference type="InParanoid" id="A0A3Q7JAQ8"/>
<evidence type="ECO:0000313" key="3">
    <source>
        <dbReference type="Proteomes" id="UP000004994"/>
    </source>
</evidence>
<proteinExistence type="predicted"/>
<evidence type="ECO:0000256" key="1">
    <source>
        <dbReference type="SAM" id="MobiDB-lite"/>
    </source>
</evidence>
<feature type="region of interest" description="Disordered" evidence="1">
    <location>
        <begin position="1"/>
        <end position="20"/>
    </location>
</feature>